<proteinExistence type="predicted"/>
<evidence type="ECO:0000313" key="1">
    <source>
        <dbReference type="EMBL" id="CDI06251.1"/>
    </source>
</evidence>
<dbReference type="CDD" id="cd00090">
    <property type="entry name" value="HTH_ARSR"/>
    <property type="match status" value="1"/>
</dbReference>
<name>V6AU38_9ARCH</name>
<dbReference type="OrthoDB" id="382425at2157"/>
<evidence type="ECO:0008006" key="3">
    <source>
        <dbReference type="Google" id="ProtNLM"/>
    </source>
</evidence>
<dbReference type="EMBL" id="CBTY010000009">
    <property type="protein sequence ID" value="CDI06251.1"/>
    <property type="molecule type" value="Genomic_DNA"/>
</dbReference>
<comment type="caution">
    <text evidence="1">The sequence shown here is derived from an EMBL/GenBank/DDBJ whole genome shotgun (WGS) entry which is preliminary data.</text>
</comment>
<reference evidence="1 2" key="1">
    <citation type="journal article" date="2013" name="PLoS ONE">
        <title>Enrichment and Genome Sequence of the Group I.1a Ammonia-Oxidizing Archaeon ?Ca. Nitrosotenuis uzonensis? Representing a Clade Globally.</title>
        <authorList>
            <person name="Lebedeva E.V."/>
            <person name="Hatzenpichler R."/>
            <person name="Pelletier E."/>
            <person name="Schuster N."/>
            <person name="Hauzmayer S."/>
            <person name="Bulaev A."/>
            <person name="Grigor'eva N.V."/>
            <person name="Galushko A."/>
            <person name="Schmid M."/>
            <person name="Palatinszky M."/>
            <person name="Le Paslier D."/>
            <person name="Daims H."/>
            <person name="Wagner M."/>
        </authorList>
    </citation>
    <scope>NUCLEOTIDE SEQUENCE [LARGE SCALE GENOMIC DNA]</scope>
    <source>
        <strain evidence="1 2">N4</strain>
    </source>
</reference>
<dbReference type="InterPro" id="IPR011991">
    <property type="entry name" value="ArsR-like_HTH"/>
</dbReference>
<dbReference type="RefSeq" id="WP_048196602.1">
    <property type="nucleotide sequence ID" value="NZ_CBTY010000009.1"/>
</dbReference>
<organism evidence="1 2">
    <name type="scientific">Candidatus Nitrosotenuis uzonensis</name>
    <dbReference type="NCBI Taxonomy" id="1407055"/>
    <lineage>
        <taxon>Archaea</taxon>
        <taxon>Nitrososphaerota</taxon>
        <taxon>Candidatus Nitrosotenuis</taxon>
    </lineage>
</organism>
<dbReference type="Proteomes" id="UP000018159">
    <property type="component" value="Unassembled WGS sequence"/>
</dbReference>
<dbReference type="STRING" id="1407055.NITUZ_40417"/>
<accession>V6AU38</accession>
<evidence type="ECO:0000313" key="2">
    <source>
        <dbReference type="Proteomes" id="UP000018159"/>
    </source>
</evidence>
<sequence>MTMENQSLLMRVLGYSPKMKILDYLLDFPTNDFTKKEIIDALGMSKQTFYKYFDDLEGVGIVKVNRAIGKAKLYKVNYENPVVTDLVNMEKKLSLQIADEEESKLKKPIPAK</sequence>
<keyword evidence="2" id="KW-1185">Reference proteome</keyword>
<dbReference type="InterPro" id="IPR036388">
    <property type="entry name" value="WH-like_DNA-bd_sf"/>
</dbReference>
<dbReference type="AlphaFoldDB" id="V6AU38"/>
<dbReference type="InterPro" id="IPR036390">
    <property type="entry name" value="WH_DNA-bd_sf"/>
</dbReference>
<dbReference type="SUPFAM" id="SSF46785">
    <property type="entry name" value="Winged helix' DNA-binding domain"/>
    <property type="match status" value="1"/>
</dbReference>
<gene>
    <name evidence="1" type="ORF">NITUZ_40417</name>
</gene>
<dbReference type="Gene3D" id="1.10.10.10">
    <property type="entry name" value="Winged helix-like DNA-binding domain superfamily/Winged helix DNA-binding domain"/>
    <property type="match status" value="1"/>
</dbReference>
<protein>
    <recommendedName>
        <fullName evidence="3">HTH arsR-type domain-containing protein</fullName>
    </recommendedName>
</protein>